<evidence type="ECO:0000313" key="10">
    <source>
        <dbReference type="EMBL" id="TLP37793.1"/>
    </source>
</evidence>
<feature type="coiled-coil region" evidence="6">
    <location>
        <begin position="224"/>
        <end position="293"/>
    </location>
</feature>
<sequence length="431" mass="50365">MTGINLNDEIDLRDLLKIIWDKRKFIIVFTFVVTVLAIVYAMSKKPIYEVKSVVRVGYLNDTLVEDSNILEKKLRLIFGVDTKTNGIEKDKAIVSNISTVKKVENFLEISTQAFSNELAIMKNKEVVNFLQNEYKYKIDEFILRTNINIKNLEEKIAHIEKVEKVNIEKNIEKIKTQSIPKIDKKIELIKTQSIPKIDKKIELIKTQSIPKIDKKIELIKNVEIKSIEHKLEFNTNKLNEYQVNLLKISKQKSSDNTQNMLMAMQILNTQNLILDVQNIIENLRKERENLLNIDIKELEVKRENLLNIDIKELEIKRKNLLNIDVKDLELQKENYKNDNIRKLEIDLNINIPKKIEDLKNSINLEKLKLTNSSVKNSEIVGDIQINDYPIKPKKKSIVIVAFVTGFILSIFLVFFIQFIKSFKKEDDNEKT</sequence>
<feature type="domain" description="Tyrosine-protein kinase G-rich" evidence="9">
    <location>
        <begin position="359"/>
        <end position="415"/>
    </location>
</feature>
<name>A0A5R8Y131_9BACT</name>
<accession>A0A5R8Y131</accession>
<protein>
    <submittedName>
        <fullName evidence="10">Uncharacterized protein</fullName>
    </submittedName>
</protein>
<proteinExistence type="predicted"/>
<evidence type="ECO:0000259" key="9">
    <source>
        <dbReference type="Pfam" id="PF13807"/>
    </source>
</evidence>
<keyword evidence="2" id="KW-1003">Cell membrane</keyword>
<comment type="caution">
    <text evidence="10">The sequence shown here is derived from an EMBL/GenBank/DDBJ whole genome shotgun (WGS) entry which is preliminary data.</text>
</comment>
<dbReference type="InterPro" id="IPR050445">
    <property type="entry name" value="Bact_polysacc_biosynth/exp"/>
</dbReference>
<dbReference type="Proteomes" id="UP000308901">
    <property type="component" value="Unassembled WGS sequence"/>
</dbReference>
<comment type="subcellular location">
    <subcellularLocation>
        <location evidence="1">Cell membrane</location>
        <topology evidence="1">Multi-pass membrane protein</topology>
    </subcellularLocation>
</comment>
<dbReference type="PANTHER" id="PTHR32309:SF13">
    <property type="entry name" value="FERRIC ENTEROBACTIN TRANSPORT PROTEIN FEPE"/>
    <property type="match status" value="1"/>
</dbReference>
<evidence type="ECO:0000256" key="7">
    <source>
        <dbReference type="SAM" id="Phobius"/>
    </source>
</evidence>
<evidence type="ECO:0000259" key="8">
    <source>
        <dbReference type="Pfam" id="PF02706"/>
    </source>
</evidence>
<dbReference type="GO" id="GO:0004713">
    <property type="term" value="F:protein tyrosine kinase activity"/>
    <property type="evidence" value="ECO:0007669"/>
    <property type="project" value="TreeGrafter"/>
</dbReference>
<evidence type="ECO:0000256" key="2">
    <source>
        <dbReference type="ARBA" id="ARBA00022475"/>
    </source>
</evidence>
<feature type="transmembrane region" description="Helical" evidence="7">
    <location>
        <begin position="397"/>
        <end position="419"/>
    </location>
</feature>
<evidence type="ECO:0000256" key="5">
    <source>
        <dbReference type="ARBA" id="ARBA00023136"/>
    </source>
</evidence>
<dbReference type="AlphaFoldDB" id="A0A5R8Y131"/>
<dbReference type="EMBL" id="VANU01000004">
    <property type="protein sequence ID" value="TLP37793.1"/>
    <property type="molecule type" value="Genomic_DNA"/>
</dbReference>
<feature type="transmembrane region" description="Helical" evidence="7">
    <location>
        <begin position="25"/>
        <end position="42"/>
    </location>
</feature>
<reference evidence="10 11" key="1">
    <citation type="submission" date="2019-05" db="EMBL/GenBank/DDBJ databases">
        <title>Arcobacter sp. nov., isolated from sea sediment.</title>
        <authorList>
            <person name="Kim W."/>
        </authorList>
    </citation>
    <scope>NUCLEOTIDE SEQUENCE [LARGE SCALE GENOMIC DNA]</scope>
    <source>
        <strain evidence="10 11">CAU 1517</strain>
    </source>
</reference>
<keyword evidence="5 7" id="KW-0472">Membrane</keyword>
<evidence type="ECO:0000256" key="1">
    <source>
        <dbReference type="ARBA" id="ARBA00004651"/>
    </source>
</evidence>
<dbReference type="Pfam" id="PF13807">
    <property type="entry name" value="GNVR"/>
    <property type="match status" value="1"/>
</dbReference>
<dbReference type="Pfam" id="PF02706">
    <property type="entry name" value="Wzz"/>
    <property type="match status" value="1"/>
</dbReference>
<keyword evidence="6" id="KW-0175">Coiled coil</keyword>
<dbReference type="PANTHER" id="PTHR32309">
    <property type="entry name" value="TYROSINE-PROTEIN KINASE"/>
    <property type="match status" value="1"/>
</dbReference>
<evidence type="ECO:0000256" key="6">
    <source>
        <dbReference type="SAM" id="Coils"/>
    </source>
</evidence>
<keyword evidence="4 7" id="KW-1133">Transmembrane helix</keyword>
<feature type="domain" description="Polysaccharide chain length determinant N-terminal" evidence="8">
    <location>
        <begin position="8"/>
        <end position="65"/>
    </location>
</feature>
<dbReference type="OrthoDB" id="5349172at2"/>
<evidence type="ECO:0000256" key="3">
    <source>
        <dbReference type="ARBA" id="ARBA00022692"/>
    </source>
</evidence>
<dbReference type="InterPro" id="IPR032807">
    <property type="entry name" value="GNVR"/>
</dbReference>
<keyword evidence="3 7" id="KW-0812">Transmembrane</keyword>
<evidence type="ECO:0000313" key="11">
    <source>
        <dbReference type="Proteomes" id="UP000308901"/>
    </source>
</evidence>
<organism evidence="10 11">
    <name type="scientific">Arcobacter arenosus</name>
    <dbReference type="NCBI Taxonomy" id="2576037"/>
    <lineage>
        <taxon>Bacteria</taxon>
        <taxon>Pseudomonadati</taxon>
        <taxon>Campylobacterota</taxon>
        <taxon>Epsilonproteobacteria</taxon>
        <taxon>Campylobacterales</taxon>
        <taxon>Arcobacteraceae</taxon>
        <taxon>Arcobacter</taxon>
    </lineage>
</organism>
<evidence type="ECO:0000256" key="4">
    <source>
        <dbReference type="ARBA" id="ARBA00022989"/>
    </source>
</evidence>
<dbReference type="GO" id="GO:0005886">
    <property type="term" value="C:plasma membrane"/>
    <property type="evidence" value="ECO:0007669"/>
    <property type="project" value="UniProtKB-SubCell"/>
</dbReference>
<dbReference type="InterPro" id="IPR003856">
    <property type="entry name" value="LPS_length_determ_N"/>
</dbReference>
<gene>
    <name evidence="10" type="ORF">FDK22_10810</name>
</gene>
<dbReference type="RefSeq" id="WP_138152973.1">
    <property type="nucleotide sequence ID" value="NZ_VANU01000004.1"/>
</dbReference>
<keyword evidence="11" id="KW-1185">Reference proteome</keyword>